<dbReference type="Proteomes" id="UP000789375">
    <property type="component" value="Unassembled WGS sequence"/>
</dbReference>
<protein>
    <recommendedName>
        <fullName evidence="1">Altered inheritance of mitochondria protein 41</fullName>
    </recommendedName>
</protein>
<evidence type="ECO:0000313" key="3">
    <source>
        <dbReference type="Proteomes" id="UP000789375"/>
    </source>
</evidence>
<dbReference type="AlphaFoldDB" id="A0A9N8Z193"/>
<dbReference type="Gene3D" id="1.10.10.410">
    <property type="match status" value="1"/>
</dbReference>
<comment type="similarity">
    <text evidence="1">Belongs to the AIM41 family.</text>
</comment>
<comment type="caution">
    <text evidence="2">The sequence shown here is derived from an EMBL/GenBank/DDBJ whole genome shotgun (WGS) entry which is preliminary data.</text>
</comment>
<proteinExistence type="inferred from homology"/>
<dbReference type="PANTHER" id="PTHR28055:SF1">
    <property type="entry name" value="ALTERED INHERITANCE OF MITOCHONDRIA PROTEIN 41, MITOCHONDRIAL"/>
    <property type="match status" value="1"/>
</dbReference>
<comment type="subcellular location">
    <subcellularLocation>
        <location evidence="1">Mitochondrion</location>
    </subcellularLocation>
</comment>
<reference evidence="2" key="1">
    <citation type="submission" date="2021-06" db="EMBL/GenBank/DDBJ databases">
        <authorList>
            <person name="Kallberg Y."/>
            <person name="Tangrot J."/>
            <person name="Rosling A."/>
        </authorList>
    </citation>
    <scope>NUCLEOTIDE SEQUENCE</scope>
    <source>
        <strain evidence="2">87-6 pot B 2015</strain>
    </source>
</reference>
<dbReference type="InterPro" id="IPR023168">
    <property type="entry name" value="GatB_Yqey_C_2"/>
</dbReference>
<accession>A0A9N8Z193</accession>
<keyword evidence="3" id="KW-1185">Reference proteome</keyword>
<dbReference type="PANTHER" id="PTHR28055">
    <property type="entry name" value="ALTERED INHERITANCE OF MITOCHONDRIA PROTEIN 41, MITOCHONDRIAL"/>
    <property type="match status" value="1"/>
</dbReference>
<dbReference type="InterPro" id="IPR019004">
    <property type="entry name" value="YqeY/Aim41"/>
</dbReference>
<dbReference type="Gene3D" id="1.10.1510.10">
    <property type="entry name" value="Uncharacterised protein YqeY/AIM41 PF09424, N-terminal domain"/>
    <property type="match status" value="1"/>
</dbReference>
<evidence type="ECO:0000313" key="2">
    <source>
        <dbReference type="EMBL" id="CAG8461564.1"/>
    </source>
</evidence>
<dbReference type="InterPro" id="IPR003789">
    <property type="entry name" value="Asn/Gln_tRNA_amidoTrase-B-like"/>
</dbReference>
<dbReference type="GO" id="GO:0005739">
    <property type="term" value="C:mitochondrion"/>
    <property type="evidence" value="ECO:0007669"/>
    <property type="project" value="UniProtKB-SubCell"/>
</dbReference>
<evidence type="ECO:0000256" key="1">
    <source>
        <dbReference type="RuleBase" id="RU365099"/>
    </source>
</evidence>
<keyword evidence="1" id="KW-0496">Mitochondrion</keyword>
<gene>
    <name evidence="1" type="primary">AIM41</name>
    <name evidence="2" type="ORF">FMOSSE_LOCUS2064</name>
</gene>
<organism evidence="2 3">
    <name type="scientific">Funneliformis mosseae</name>
    <name type="common">Endomycorrhizal fungus</name>
    <name type="synonym">Glomus mosseae</name>
    <dbReference type="NCBI Taxonomy" id="27381"/>
    <lineage>
        <taxon>Eukaryota</taxon>
        <taxon>Fungi</taxon>
        <taxon>Fungi incertae sedis</taxon>
        <taxon>Mucoromycota</taxon>
        <taxon>Glomeromycotina</taxon>
        <taxon>Glomeromycetes</taxon>
        <taxon>Glomerales</taxon>
        <taxon>Glomeraceae</taxon>
        <taxon>Funneliformis</taxon>
    </lineage>
</organism>
<sequence length="193" mass="21850">MILERFNRTRYLTYHRLSITSTFTTASNISGEVQPSLLTKLRSEVKNAMRKKDQLKLNVVRGILSDVTYASKSSSQSTGIIPTDQEIYAMINRAIKRRQESITQFSQAGRKDLVENEQGELNILVSYLPEQMSEREIEIEVKRVVEKLGITGEGGSKDLGKIMKEIKIDNSKASKKLVVDVVKKLLSEKSKNE</sequence>
<name>A0A9N8Z193_FUNMO</name>
<dbReference type="Pfam" id="PF09424">
    <property type="entry name" value="YqeY"/>
    <property type="match status" value="1"/>
</dbReference>
<dbReference type="GO" id="GO:0016884">
    <property type="term" value="F:carbon-nitrogen ligase activity, with glutamine as amido-N-donor"/>
    <property type="evidence" value="ECO:0007669"/>
    <property type="project" value="UniProtKB-UniRule"/>
</dbReference>
<dbReference type="SUPFAM" id="SSF89095">
    <property type="entry name" value="GatB/YqeY motif"/>
    <property type="match status" value="1"/>
</dbReference>
<dbReference type="EMBL" id="CAJVPP010000255">
    <property type="protein sequence ID" value="CAG8461564.1"/>
    <property type="molecule type" value="Genomic_DNA"/>
</dbReference>
<dbReference type="InterPro" id="IPR042184">
    <property type="entry name" value="YqeY/Aim41_N"/>
</dbReference>